<dbReference type="InterPro" id="IPR036779">
    <property type="entry name" value="LysM_dom_sf"/>
</dbReference>
<comment type="similarity">
    <text evidence="1">Belongs to the transglycosylase family. Rpf subfamily.</text>
</comment>
<feature type="chain" id="PRO_5035944352" evidence="4">
    <location>
        <begin position="30"/>
        <end position="207"/>
    </location>
</feature>
<dbReference type="GO" id="GO:0016787">
    <property type="term" value="F:hydrolase activity"/>
    <property type="evidence" value="ECO:0007669"/>
    <property type="project" value="UniProtKB-KW"/>
</dbReference>
<keyword evidence="7" id="KW-1185">Reference proteome</keyword>
<keyword evidence="4" id="KW-0732">Signal</keyword>
<accession>A0A8T4IRR3</accession>
<evidence type="ECO:0000256" key="2">
    <source>
        <dbReference type="ARBA" id="ARBA00022801"/>
    </source>
</evidence>
<protein>
    <submittedName>
        <fullName evidence="6">LysM peptidoglycan-binding domain-containing protein</fullName>
    </submittedName>
</protein>
<dbReference type="SUPFAM" id="SSF54106">
    <property type="entry name" value="LysM domain"/>
    <property type="match status" value="1"/>
</dbReference>
<organism evidence="6 7">
    <name type="scientific">Streptomyces daliensis</name>
    <dbReference type="NCBI Taxonomy" id="299421"/>
    <lineage>
        <taxon>Bacteria</taxon>
        <taxon>Bacillati</taxon>
        <taxon>Actinomycetota</taxon>
        <taxon>Actinomycetes</taxon>
        <taxon>Kitasatosporales</taxon>
        <taxon>Streptomycetaceae</taxon>
        <taxon>Streptomyces</taxon>
    </lineage>
</organism>
<dbReference type="Gene3D" id="1.10.530.10">
    <property type="match status" value="1"/>
</dbReference>
<evidence type="ECO:0000256" key="1">
    <source>
        <dbReference type="ARBA" id="ARBA00010830"/>
    </source>
</evidence>
<dbReference type="PANTHER" id="PTHR34700">
    <property type="entry name" value="POTASSIUM BINDING PROTEIN KBP"/>
    <property type="match status" value="1"/>
</dbReference>
<proteinExistence type="inferred from homology"/>
<dbReference type="SMART" id="SM00257">
    <property type="entry name" value="LysM"/>
    <property type="match status" value="1"/>
</dbReference>
<dbReference type="CDD" id="cd13925">
    <property type="entry name" value="RPF"/>
    <property type="match status" value="1"/>
</dbReference>
<dbReference type="SUPFAM" id="SSF53955">
    <property type="entry name" value="Lysozyme-like"/>
    <property type="match status" value="1"/>
</dbReference>
<evidence type="ECO:0000313" key="7">
    <source>
        <dbReference type="Proteomes" id="UP000675554"/>
    </source>
</evidence>
<dbReference type="AlphaFoldDB" id="A0A8T4IRR3"/>
<name>A0A8T4IRR3_9ACTN</name>
<dbReference type="Pfam" id="PF06737">
    <property type="entry name" value="Transglycosylas"/>
    <property type="match status" value="1"/>
</dbReference>
<feature type="compositionally biased region" description="Gly residues" evidence="3">
    <location>
        <begin position="122"/>
        <end position="143"/>
    </location>
</feature>
<sequence>MRRTTAVLTGAGLVAPLALLAATATTAAAAPNDGVWDRLAQCESGGNWSTNTGNGYYGGLQFSAGTWRAYGGGAYAPTADKASKAQQIAVATKVQAAQGWGAWPTCSAKAGASGSAPAAPRTGGGSDGQGDGRSGGQSGGQGGAERADRADRAGGASGRGDYTVRAGDTLGSIAAAHGTDWRAVYRANEGVIGADPDLIVPGQRLTL</sequence>
<dbReference type="Proteomes" id="UP000675554">
    <property type="component" value="Unassembled WGS sequence"/>
</dbReference>
<evidence type="ECO:0000256" key="4">
    <source>
        <dbReference type="SAM" id="SignalP"/>
    </source>
</evidence>
<dbReference type="InterPro" id="IPR018392">
    <property type="entry name" value="LysM"/>
</dbReference>
<feature type="region of interest" description="Disordered" evidence="3">
    <location>
        <begin position="106"/>
        <end position="162"/>
    </location>
</feature>
<evidence type="ECO:0000256" key="3">
    <source>
        <dbReference type="SAM" id="MobiDB-lite"/>
    </source>
</evidence>
<reference evidence="6" key="1">
    <citation type="submission" date="2021-04" db="EMBL/GenBank/DDBJ databases">
        <title>Sequencing of actinobacteria type strains.</title>
        <authorList>
            <person name="Nguyen G.-S."/>
            <person name="Wentzel A."/>
        </authorList>
    </citation>
    <scope>NUCLEOTIDE SEQUENCE</scope>
    <source>
        <strain evidence="6">DSM 42095</strain>
    </source>
</reference>
<keyword evidence="2" id="KW-0378">Hydrolase</keyword>
<feature type="signal peptide" evidence="4">
    <location>
        <begin position="1"/>
        <end position="29"/>
    </location>
</feature>
<dbReference type="InterPro" id="IPR052196">
    <property type="entry name" value="Bact_Kbp"/>
</dbReference>
<evidence type="ECO:0000259" key="5">
    <source>
        <dbReference type="PROSITE" id="PS51782"/>
    </source>
</evidence>
<evidence type="ECO:0000313" key="6">
    <source>
        <dbReference type="EMBL" id="MBR7674140.1"/>
    </source>
</evidence>
<dbReference type="InterPro" id="IPR010618">
    <property type="entry name" value="RPF"/>
</dbReference>
<dbReference type="PANTHER" id="PTHR34700:SF4">
    <property type="entry name" value="PHAGE-LIKE ELEMENT PBSX PROTEIN XKDP"/>
    <property type="match status" value="1"/>
</dbReference>
<dbReference type="InterPro" id="IPR023346">
    <property type="entry name" value="Lysozyme-like_dom_sf"/>
</dbReference>
<feature type="domain" description="LysM" evidence="5">
    <location>
        <begin position="160"/>
        <end position="207"/>
    </location>
</feature>
<comment type="caution">
    <text evidence="6">The sequence shown here is derived from an EMBL/GenBank/DDBJ whole genome shotgun (WGS) entry which is preliminary data.</text>
</comment>
<dbReference type="Pfam" id="PF01476">
    <property type="entry name" value="LysM"/>
    <property type="match status" value="1"/>
</dbReference>
<dbReference type="CDD" id="cd00118">
    <property type="entry name" value="LysM"/>
    <property type="match status" value="1"/>
</dbReference>
<feature type="compositionally biased region" description="Low complexity" evidence="3">
    <location>
        <begin position="107"/>
        <end position="121"/>
    </location>
</feature>
<dbReference type="Gene3D" id="3.10.350.10">
    <property type="entry name" value="LysM domain"/>
    <property type="match status" value="1"/>
</dbReference>
<dbReference type="EMBL" id="JAGSMN010000303">
    <property type="protein sequence ID" value="MBR7674140.1"/>
    <property type="molecule type" value="Genomic_DNA"/>
</dbReference>
<dbReference type="PROSITE" id="PS51782">
    <property type="entry name" value="LYSM"/>
    <property type="match status" value="1"/>
</dbReference>
<gene>
    <name evidence="6" type="ORF">KDA82_14165</name>
</gene>